<sequence length="96" mass="10729">MTLTATEGSAGHGPHVPKPNDDAERVTWQSATAAEDRRRVLRWTCECKPVIYYLVTAGGRGYIERTTAGGERVQTPRMRYVQIADLWEKILLGKAV</sequence>
<keyword evidence="3" id="KW-1185">Reference proteome</keyword>
<evidence type="ECO:0000256" key="1">
    <source>
        <dbReference type="SAM" id="MobiDB-lite"/>
    </source>
</evidence>
<name>A0A7W8Z2T5_9ACTN</name>
<dbReference type="RefSeq" id="WP_184610286.1">
    <property type="nucleotide sequence ID" value="NZ_BOOS01000027.1"/>
</dbReference>
<accession>A0A7W8Z2T5</accession>
<reference evidence="2 3" key="1">
    <citation type="submission" date="2020-08" db="EMBL/GenBank/DDBJ databases">
        <title>Sequencing the genomes of 1000 actinobacteria strains.</title>
        <authorList>
            <person name="Klenk H.-P."/>
        </authorList>
    </citation>
    <scope>NUCLEOTIDE SEQUENCE [LARGE SCALE GENOMIC DNA]</scope>
    <source>
        <strain evidence="2 3">DSM 45790</strain>
    </source>
</reference>
<gene>
    <name evidence="2" type="ORF">BJ981_002065</name>
</gene>
<feature type="region of interest" description="Disordered" evidence="1">
    <location>
        <begin position="1"/>
        <end position="25"/>
    </location>
</feature>
<organism evidence="2 3">
    <name type="scientific">Sphaerisporangium krabiense</name>
    <dbReference type="NCBI Taxonomy" id="763782"/>
    <lineage>
        <taxon>Bacteria</taxon>
        <taxon>Bacillati</taxon>
        <taxon>Actinomycetota</taxon>
        <taxon>Actinomycetes</taxon>
        <taxon>Streptosporangiales</taxon>
        <taxon>Streptosporangiaceae</taxon>
        <taxon>Sphaerisporangium</taxon>
    </lineage>
</organism>
<dbReference type="Proteomes" id="UP000588112">
    <property type="component" value="Unassembled WGS sequence"/>
</dbReference>
<dbReference type="AlphaFoldDB" id="A0A7W8Z2T5"/>
<proteinExistence type="predicted"/>
<evidence type="ECO:0000313" key="3">
    <source>
        <dbReference type="Proteomes" id="UP000588112"/>
    </source>
</evidence>
<comment type="caution">
    <text evidence="2">The sequence shown here is derived from an EMBL/GenBank/DDBJ whole genome shotgun (WGS) entry which is preliminary data.</text>
</comment>
<evidence type="ECO:0000313" key="2">
    <source>
        <dbReference type="EMBL" id="MBB5626366.1"/>
    </source>
</evidence>
<dbReference type="EMBL" id="JACHBR010000001">
    <property type="protein sequence ID" value="MBB5626366.1"/>
    <property type="molecule type" value="Genomic_DNA"/>
</dbReference>
<protein>
    <submittedName>
        <fullName evidence="2">Uncharacterized protein</fullName>
    </submittedName>
</protein>